<dbReference type="Ensembl" id="ENSSPAT00000008733.1">
    <property type="protein sequence ID" value="ENSSPAP00000008576.1"/>
    <property type="gene ID" value="ENSSPAG00000006519.1"/>
</dbReference>
<dbReference type="Pfam" id="PF00059">
    <property type="entry name" value="Lectin_C"/>
    <property type="match status" value="1"/>
</dbReference>
<organism evidence="3">
    <name type="scientific">Stegastes partitus</name>
    <name type="common">bicolor damselfish</name>
    <dbReference type="NCBI Taxonomy" id="144197"/>
    <lineage>
        <taxon>Eukaryota</taxon>
        <taxon>Metazoa</taxon>
        <taxon>Chordata</taxon>
        <taxon>Craniata</taxon>
        <taxon>Vertebrata</taxon>
        <taxon>Euteleostomi</taxon>
        <taxon>Actinopterygii</taxon>
        <taxon>Neopterygii</taxon>
        <taxon>Teleostei</taxon>
        <taxon>Neoteleostei</taxon>
        <taxon>Acanthomorphata</taxon>
        <taxon>Ovalentaria</taxon>
        <taxon>Pomacentridae</taxon>
        <taxon>Stegastes</taxon>
    </lineage>
</organism>
<dbReference type="PANTHER" id="PTHR45784:SF5">
    <property type="entry name" value="C-TYPE LECTIN DOMAIN FAMILY 20 MEMBER A-RELATED"/>
    <property type="match status" value="1"/>
</dbReference>
<evidence type="ECO:0000259" key="2">
    <source>
        <dbReference type="PROSITE" id="PS50041"/>
    </source>
</evidence>
<keyword evidence="1" id="KW-0812">Transmembrane</keyword>
<accession>A0A3B4ZLP3</accession>
<dbReference type="PANTHER" id="PTHR45784">
    <property type="entry name" value="C-TYPE LECTIN DOMAIN FAMILY 20 MEMBER A-RELATED"/>
    <property type="match status" value="1"/>
</dbReference>
<feature type="transmembrane region" description="Helical" evidence="1">
    <location>
        <begin position="6"/>
        <end position="23"/>
    </location>
</feature>
<dbReference type="InterPro" id="IPR001304">
    <property type="entry name" value="C-type_lectin-like"/>
</dbReference>
<protein>
    <recommendedName>
        <fullName evidence="2">C-type lectin domain-containing protein</fullName>
    </recommendedName>
</protein>
<dbReference type="SMART" id="SM00034">
    <property type="entry name" value="CLECT"/>
    <property type="match status" value="1"/>
</dbReference>
<dbReference type="PROSITE" id="PS50041">
    <property type="entry name" value="C_TYPE_LECTIN_2"/>
    <property type="match status" value="1"/>
</dbReference>
<evidence type="ECO:0000256" key="1">
    <source>
        <dbReference type="SAM" id="Phobius"/>
    </source>
</evidence>
<name>A0A3B4ZLP3_9TELE</name>
<keyword evidence="1" id="KW-0472">Membrane</keyword>
<dbReference type="InterPro" id="IPR016186">
    <property type="entry name" value="C-type_lectin-like/link_sf"/>
</dbReference>
<reference evidence="3" key="1">
    <citation type="submission" date="2023-09" db="UniProtKB">
        <authorList>
            <consortium name="Ensembl"/>
        </authorList>
    </citation>
    <scope>IDENTIFICATION</scope>
</reference>
<proteinExistence type="predicted"/>
<sequence length="142" mass="16642">ISTGIIVILSVLASFKHIVFFFFNQTFQSLCFKILTEKGSGEFPLLVVSEPKTWKEAQEYCRKNSKDLASVRSQIKSVWIGLFKDKWTWSDQSGSSFRHWQSSQPNNDGDCAIYSPKSKSWYDRNCKYKWPFYCYNGKFQNM</sequence>
<dbReference type="Gene3D" id="3.10.100.10">
    <property type="entry name" value="Mannose-Binding Protein A, subunit A"/>
    <property type="match status" value="2"/>
</dbReference>
<dbReference type="InterPro" id="IPR016187">
    <property type="entry name" value="CTDL_fold"/>
</dbReference>
<feature type="domain" description="C-type lectin" evidence="2">
    <location>
        <begin position="27"/>
        <end position="135"/>
    </location>
</feature>
<dbReference type="STRING" id="144197.ENSSPAP00000008576"/>
<dbReference type="AlphaFoldDB" id="A0A3B4ZLP3"/>
<keyword evidence="1" id="KW-1133">Transmembrane helix</keyword>
<dbReference type="GeneTree" id="ENSGT01100000263473"/>
<dbReference type="SUPFAM" id="SSF56436">
    <property type="entry name" value="C-type lectin-like"/>
    <property type="match status" value="1"/>
</dbReference>
<evidence type="ECO:0000313" key="3">
    <source>
        <dbReference type="Ensembl" id="ENSSPAP00000008576.1"/>
    </source>
</evidence>